<accession>A0A412NHM8</accession>
<dbReference type="PANTHER" id="PTHR34047:SF8">
    <property type="entry name" value="PROTEIN YKFC"/>
    <property type="match status" value="1"/>
</dbReference>
<dbReference type="InterPro" id="IPR000477">
    <property type="entry name" value="RT_dom"/>
</dbReference>
<proteinExistence type="predicted"/>
<reference evidence="2 3" key="1">
    <citation type="submission" date="2018-08" db="EMBL/GenBank/DDBJ databases">
        <title>A genome reference for cultivated species of the human gut microbiota.</title>
        <authorList>
            <person name="Zou Y."/>
            <person name="Xue W."/>
            <person name="Luo G."/>
        </authorList>
    </citation>
    <scope>NUCLEOTIDE SEQUENCE [LARGE SCALE GENOMIC DNA]</scope>
    <source>
        <strain evidence="2 3">AF19-16AC</strain>
    </source>
</reference>
<comment type="caution">
    <text evidence="2">The sequence shown here is derived from an EMBL/GenBank/DDBJ whole genome shotgun (WGS) entry which is preliminary data.</text>
</comment>
<dbReference type="InterPro" id="IPR043502">
    <property type="entry name" value="DNA/RNA_pol_sf"/>
</dbReference>
<organism evidence="2 3">
    <name type="scientific">Mediterraneibacter gnavus</name>
    <name type="common">Ruminococcus gnavus</name>
    <dbReference type="NCBI Taxonomy" id="33038"/>
    <lineage>
        <taxon>Bacteria</taxon>
        <taxon>Bacillati</taxon>
        <taxon>Bacillota</taxon>
        <taxon>Clostridia</taxon>
        <taxon>Lachnospirales</taxon>
        <taxon>Lachnospiraceae</taxon>
        <taxon>Mediterraneibacter</taxon>
    </lineage>
</organism>
<dbReference type="Pfam" id="PF00078">
    <property type="entry name" value="RVT_1"/>
    <property type="match status" value="1"/>
</dbReference>
<dbReference type="CDD" id="cd01651">
    <property type="entry name" value="RT_G2_intron"/>
    <property type="match status" value="1"/>
</dbReference>
<dbReference type="PROSITE" id="PS50878">
    <property type="entry name" value="RT_POL"/>
    <property type="match status" value="1"/>
</dbReference>
<dbReference type="PANTHER" id="PTHR34047">
    <property type="entry name" value="NUCLEAR INTRON MATURASE 1, MITOCHONDRIAL-RELATED"/>
    <property type="match status" value="1"/>
</dbReference>
<dbReference type="SUPFAM" id="SSF56672">
    <property type="entry name" value="DNA/RNA polymerases"/>
    <property type="match status" value="1"/>
</dbReference>
<protein>
    <submittedName>
        <fullName evidence="2">RNA-dependent DNA polymerase</fullName>
    </submittedName>
</protein>
<evidence type="ECO:0000313" key="2">
    <source>
        <dbReference type="EMBL" id="RGT38496.1"/>
    </source>
</evidence>
<name>A0A412NHM8_MEDGN</name>
<gene>
    <name evidence="2" type="ORF">DWX36_09595</name>
</gene>
<dbReference type="AlphaFoldDB" id="A0A412NHM8"/>
<feature type="domain" description="Reverse transcriptase" evidence="1">
    <location>
        <begin position="46"/>
        <end position="291"/>
    </location>
</feature>
<dbReference type="EMBL" id="QRWQ01000008">
    <property type="protein sequence ID" value="RGT38496.1"/>
    <property type="molecule type" value="Genomic_DNA"/>
</dbReference>
<evidence type="ECO:0000313" key="3">
    <source>
        <dbReference type="Proteomes" id="UP000283834"/>
    </source>
</evidence>
<evidence type="ECO:0000259" key="1">
    <source>
        <dbReference type="PROSITE" id="PS50878"/>
    </source>
</evidence>
<dbReference type="InterPro" id="IPR051083">
    <property type="entry name" value="GrpII_Intron_Splice-Mob/Def"/>
</dbReference>
<sequence>MVTLDDIYDEICSYEGLYQSHLEARKGKRYRDDVLVFTDRLEENLIELQNELIWQTYKVGKYRQFYVREPKLRLVMALQYRDRIVQWAIYRQLYPFYDKMFIEDSYACRRGKGSHKAADKLQYWLRQVSRKPGKWYYLKLDISKYFYRVDHLVLLEILSRRIKDPRLFQLLREIINSEDTRFGLPAGVSPDECPEEDWLSDVGMPIGNLTSQLFANIYLNELDQLCKHELHLHYYIRYMDDVIILLPDKKELARVKAIIEEFLNDYLHLDLNNKTAIRPCSLGIDFVGYHIWATHRKLKKQTARKIIHSVDWMCEQGEKGNMSKEEFERRVASYRGILLHCDSYGLRKKLNSIYFDHVVTEEPEKQEAKQKSECAERKCYTCQNFRREFFCGYGACRCDIYGSLDVDQKERHPDRTAATCPDYTPNE</sequence>
<dbReference type="Proteomes" id="UP000283834">
    <property type="component" value="Unassembled WGS sequence"/>
</dbReference>